<evidence type="ECO:0000256" key="1">
    <source>
        <dbReference type="SAM" id="Phobius"/>
    </source>
</evidence>
<reference evidence="4" key="1">
    <citation type="journal article" date="2019" name="bioRxiv">
        <title>The Genome of the Zebra Mussel, Dreissena polymorpha: A Resource for Invasive Species Research.</title>
        <authorList>
            <person name="McCartney M.A."/>
            <person name="Auch B."/>
            <person name="Kono T."/>
            <person name="Mallez S."/>
            <person name="Zhang Y."/>
            <person name="Obille A."/>
            <person name="Becker A."/>
            <person name="Abrahante J.E."/>
            <person name="Garbe J."/>
            <person name="Badalamenti J.P."/>
            <person name="Herman A."/>
            <person name="Mangelson H."/>
            <person name="Liachko I."/>
            <person name="Sullivan S."/>
            <person name="Sone E.D."/>
            <person name="Koren S."/>
            <person name="Silverstein K.A.T."/>
            <person name="Beckman K.B."/>
            <person name="Gohl D.M."/>
        </authorList>
    </citation>
    <scope>NUCLEOTIDE SEQUENCE</scope>
    <source>
        <strain evidence="4">Duluth1</strain>
        <tissue evidence="4">Whole animal</tissue>
    </source>
</reference>
<feature type="chain" id="PRO_5039439726" description="Nose resistant-to-fluoxetine protein N-terminal domain-containing protein" evidence="2">
    <location>
        <begin position="19"/>
        <end position="597"/>
    </location>
</feature>
<proteinExistence type="predicted"/>
<feature type="transmembrane region" description="Helical" evidence="1">
    <location>
        <begin position="326"/>
        <end position="350"/>
    </location>
</feature>
<dbReference type="InterPro" id="IPR052728">
    <property type="entry name" value="O2_lipid_transport_reg"/>
</dbReference>
<name>A0A9D4N2Q4_DREPO</name>
<organism evidence="4 5">
    <name type="scientific">Dreissena polymorpha</name>
    <name type="common">Zebra mussel</name>
    <name type="synonym">Mytilus polymorpha</name>
    <dbReference type="NCBI Taxonomy" id="45954"/>
    <lineage>
        <taxon>Eukaryota</taxon>
        <taxon>Metazoa</taxon>
        <taxon>Spiralia</taxon>
        <taxon>Lophotrochozoa</taxon>
        <taxon>Mollusca</taxon>
        <taxon>Bivalvia</taxon>
        <taxon>Autobranchia</taxon>
        <taxon>Heteroconchia</taxon>
        <taxon>Euheterodonta</taxon>
        <taxon>Imparidentia</taxon>
        <taxon>Neoheterodontei</taxon>
        <taxon>Myida</taxon>
        <taxon>Dreissenoidea</taxon>
        <taxon>Dreissenidae</taxon>
        <taxon>Dreissena</taxon>
    </lineage>
</organism>
<keyword evidence="1" id="KW-0472">Membrane</keyword>
<feature type="transmembrane region" description="Helical" evidence="1">
    <location>
        <begin position="228"/>
        <end position="248"/>
    </location>
</feature>
<keyword evidence="5" id="KW-1185">Reference proteome</keyword>
<feature type="transmembrane region" description="Helical" evidence="1">
    <location>
        <begin position="480"/>
        <end position="499"/>
    </location>
</feature>
<keyword evidence="1" id="KW-0812">Transmembrane</keyword>
<feature type="transmembrane region" description="Helical" evidence="1">
    <location>
        <begin position="506"/>
        <end position="526"/>
    </location>
</feature>
<sequence length="597" mass="66683">MLLKGVLMLLLVVSSSEGTGTYWKAINHVSNLRKINLEKEMSFSALEMLNESFNFKAYLEKFIVQSFTDSAESLPVSRICLQHLNATLRAVTVYQERWALSMLDAIGKLPNGILNGNILLMGDYEECVNVTATLYDGPNRTHPTHPFKGRYCTTGIPTGPPVFVPGDVGSNTIPVNDIRLGLCVPSTCCEKDITALINYTLALIPGNSRLQANITVCQKDSLPWDTKAIAAMVFCGVLSVVVLLGTLYDMLVLHELHRYCSVSKIEDGEEVTKLLAEGNSDSGDSYGTHNKTHVQNATEPGLGARILVSFSLYTNASKLLSTRSQAGNLGCVNGIRFFSISWVILGHSYAFSLYQSRNVFPFISSQLQTWSFMAVVNATVAVDTFFLLSGLLVSYLGLKQLNRVGGVRNLNWAMFYFHRFWRLTPAYGLFIFLYVSLTRYYGNGPFWPQGGSEYKECQGWWMNLLYINNFFKPEKTCVLWSWYLANDMQFYMVSPLMLIPLYISGVYGLMSCLAFLTICLVSTGAISTIENLPMGLIEGINLPSANTQNSSDNGNNGISDYFDDYYIKPYTRIGPYVIGMLLGYWLYKTNGKKHMKL</sequence>
<reference evidence="4" key="2">
    <citation type="submission" date="2020-11" db="EMBL/GenBank/DDBJ databases">
        <authorList>
            <person name="McCartney M.A."/>
            <person name="Auch B."/>
            <person name="Kono T."/>
            <person name="Mallez S."/>
            <person name="Becker A."/>
            <person name="Gohl D.M."/>
            <person name="Silverstein K.A.T."/>
            <person name="Koren S."/>
            <person name="Bechman K.B."/>
            <person name="Herman A."/>
            <person name="Abrahante J.E."/>
            <person name="Garbe J."/>
        </authorList>
    </citation>
    <scope>NUCLEOTIDE SEQUENCE</scope>
    <source>
        <strain evidence="4">Duluth1</strain>
        <tissue evidence="4">Whole animal</tissue>
    </source>
</reference>
<feature type="transmembrane region" description="Helical" evidence="1">
    <location>
        <begin position="419"/>
        <end position="437"/>
    </location>
</feature>
<feature type="signal peptide" evidence="2">
    <location>
        <begin position="1"/>
        <end position="18"/>
    </location>
</feature>
<dbReference type="Pfam" id="PF01757">
    <property type="entry name" value="Acyl_transf_3"/>
    <property type="match status" value="1"/>
</dbReference>
<keyword evidence="2" id="KW-0732">Signal</keyword>
<dbReference type="GO" id="GO:0016747">
    <property type="term" value="F:acyltransferase activity, transferring groups other than amino-acyl groups"/>
    <property type="evidence" value="ECO:0007669"/>
    <property type="project" value="InterPro"/>
</dbReference>
<comment type="caution">
    <text evidence="4">The sequence shown here is derived from an EMBL/GenBank/DDBJ whole genome shotgun (WGS) entry which is preliminary data.</text>
</comment>
<gene>
    <name evidence="4" type="ORF">DPMN_010165</name>
</gene>
<keyword evidence="1" id="KW-1133">Transmembrane helix</keyword>
<feature type="non-terminal residue" evidence="4">
    <location>
        <position position="1"/>
    </location>
</feature>
<dbReference type="EMBL" id="JAIWYP010000001">
    <property type="protein sequence ID" value="KAH3886164.1"/>
    <property type="molecule type" value="Genomic_DNA"/>
</dbReference>
<feature type="transmembrane region" description="Helical" evidence="1">
    <location>
        <begin position="370"/>
        <end position="398"/>
    </location>
</feature>
<evidence type="ECO:0000313" key="5">
    <source>
        <dbReference type="Proteomes" id="UP000828390"/>
    </source>
</evidence>
<evidence type="ECO:0000259" key="3">
    <source>
        <dbReference type="SMART" id="SM00703"/>
    </source>
</evidence>
<evidence type="ECO:0000256" key="2">
    <source>
        <dbReference type="SAM" id="SignalP"/>
    </source>
</evidence>
<protein>
    <recommendedName>
        <fullName evidence="3">Nose resistant-to-fluoxetine protein N-terminal domain-containing protein</fullName>
    </recommendedName>
</protein>
<dbReference type="PANTHER" id="PTHR11161">
    <property type="entry name" value="O-ACYLTRANSFERASE"/>
    <property type="match status" value="1"/>
</dbReference>
<evidence type="ECO:0000313" key="4">
    <source>
        <dbReference type="EMBL" id="KAH3886164.1"/>
    </source>
</evidence>
<feature type="transmembrane region" description="Helical" evidence="1">
    <location>
        <begin position="569"/>
        <end position="587"/>
    </location>
</feature>
<dbReference type="Proteomes" id="UP000828390">
    <property type="component" value="Unassembled WGS sequence"/>
</dbReference>
<dbReference type="Pfam" id="PF20146">
    <property type="entry name" value="NRF"/>
    <property type="match status" value="1"/>
</dbReference>
<dbReference type="InterPro" id="IPR006621">
    <property type="entry name" value="Nose-resist-to-fluoxetine_N"/>
</dbReference>
<dbReference type="AlphaFoldDB" id="A0A9D4N2Q4"/>
<accession>A0A9D4N2Q4</accession>
<dbReference type="SMART" id="SM00703">
    <property type="entry name" value="NRF"/>
    <property type="match status" value="1"/>
</dbReference>
<dbReference type="InterPro" id="IPR002656">
    <property type="entry name" value="Acyl_transf_3_dom"/>
</dbReference>
<dbReference type="PANTHER" id="PTHR11161:SF0">
    <property type="entry name" value="O-ACYLTRANSFERASE LIKE PROTEIN"/>
    <property type="match status" value="1"/>
</dbReference>
<feature type="domain" description="Nose resistant-to-fluoxetine protein N-terminal" evidence="3">
    <location>
        <begin position="77"/>
        <end position="219"/>
    </location>
</feature>